<comment type="caution">
    <text evidence="1">The sequence shown here is derived from an EMBL/GenBank/DDBJ whole genome shotgun (WGS) entry which is preliminary data.</text>
</comment>
<keyword evidence="2" id="KW-1185">Reference proteome</keyword>
<name>A0ACB8R6T6_9AGAM</name>
<reference evidence="1" key="1">
    <citation type="submission" date="2021-02" db="EMBL/GenBank/DDBJ databases">
        <authorList>
            <consortium name="DOE Joint Genome Institute"/>
            <person name="Ahrendt S."/>
            <person name="Looney B.P."/>
            <person name="Miyauchi S."/>
            <person name="Morin E."/>
            <person name="Drula E."/>
            <person name="Courty P.E."/>
            <person name="Chicoki N."/>
            <person name="Fauchery L."/>
            <person name="Kohler A."/>
            <person name="Kuo A."/>
            <person name="Labutti K."/>
            <person name="Pangilinan J."/>
            <person name="Lipzen A."/>
            <person name="Riley R."/>
            <person name="Andreopoulos W."/>
            <person name="He G."/>
            <person name="Johnson J."/>
            <person name="Barry K.W."/>
            <person name="Grigoriev I.V."/>
            <person name="Nagy L."/>
            <person name="Hibbett D."/>
            <person name="Henrissat B."/>
            <person name="Matheny P.B."/>
            <person name="Labbe J."/>
            <person name="Martin F."/>
        </authorList>
    </citation>
    <scope>NUCLEOTIDE SEQUENCE</scope>
    <source>
        <strain evidence="1">FP105234-sp</strain>
    </source>
</reference>
<protein>
    <submittedName>
        <fullName evidence="1">Uncharacterized protein</fullName>
    </submittedName>
</protein>
<dbReference type="Proteomes" id="UP000814033">
    <property type="component" value="Unassembled WGS sequence"/>
</dbReference>
<evidence type="ECO:0000313" key="2">
    <source>
        <dbReference type="Proteomes" id="UP000814033"/>
    </source>
</evidence>
<organism evidence="1 2">
    <name type="scientific">Auriscalpium vulgare</name>
    <dbReference type="NCBI Taxonomy" id="40419"/>
    <lineage>
        <taxon>Eukaryota</taxon>
        <taxon>Fungi</taxon>
        <taxon>Dikarya</taxon>
        <taxon>Basidiomycota</taxon>
        <taxon>Agaricomycotina</taxon>
        <taxon>Agaricomycetes</taxon>
        <taxon>Russulales</taxon>
        <taxon>Auriscalpiaceae</taxon>
        <taxon>Auriscalpium</taxon>
    </lineage>
</organism>
<gene>
    <name evidence="1" type="ORF">FA95DRAFT_1566881</name>
</gene>
<evidence type="ECO:0000313" key="1">
    <source>
        <dbReference type="EMBL" id="KAI0039864.1"/>
    </source>
</evidence>
<accession>A0ACB8R6T6</accession>
<proteinExistence type="predicted"/>
<dbReference type="EMBL" id="MU276254">
    <property type="protein sequence ID" value="KAI0039864.1"/>
    <property type="molecule type" value="Genomic_DNA"/>
</dbReference>
<reference evidence="1" key="2">
    <citation type="journal article" date="2022" name="New Phytol.">
        <title>Evolutionary transition to the ectomycorrhizal habit in the genomes of a hyperdiverse lineage of mushroom-forming fungi.</title>
        <authorList>
            <person name="Looney B."/>
            <person name="Miyauchi S."/>
            <person name="Morin E."/>
            <person name="Drula E."/>
            <person name="Courty P.E."/>
            <person name="Kohler A."/>
            <person name="Kuo A."/>
            <person name="LaButti K."/>
            <person name="Pangilinan J."/>
            <person name="Lipzen A."/>
            <person name="Riley R."/>
            <person name="Andreopoulos W."/>
            <person name="He G."/>
            <person name="Johnson J."/>
            <person name="Nolan M."/>
            <person name="Tritt A."/>
            <person name="Barry K.W."/>
            <person name="Grigoriev I.V."/>
            <person name="Nagy L.G."/>
            <person name="Hibbett D."/>
            <person name="Henrissat B."/>
            <person name="Matheny P.B."/>
            <person name="Labbe J."/>
            <person name="Martin F.M."/>
        </authorList>
    </citation>
    <scope>NUCLEOTIDE SEQUENCE</scope>
    <source>
        <strain evidence="1">FP105234-sp</strain>
    </source>
</reference>
<sequence length="1322" mass="142782">MPSPAPPTVHRGGSQRTPRNICLEYCQGSCMLGPKCPLIHPSAENIADVLHFLSGRHLPPRDALRHPFDSLEDATRFRPTQAFHRRPPSVSNEICIQFLRGMCAYGASCFRLHITTKSLAVVFGPRLEGSLLLAPDTKSVGGLSASVAAPSYVEISQQPDASPPACDATGTPKVTTPSASISSAFNKPLQKTAAVSKNQPAALKTGTPIATQPLPASPAAVAAGSTRSNGVSKKLPSPTGGTSRATANKGKQKQTCAAPALEAPPPVAIKDTGSKVKPQIADMPKEQLKTGTPLATQPPPASSAAIAAASTSSNGVSSKQSPLPTGGTPRVTANKGKQKQSAAAPLDAMPPVTGKDTGSKQIAEMPKEQPASVNGLQSSAKQVPSKRSSTSAAALAPSTANNKRQNGKLKVSVDAPEVANEMKTNGTSVTSASVAPSKAIQPTVNHPTQVLSPSTQVSSPTTTVSSDSSSETAALVPQYCRDYDRGRCYFPKCRFVHRGVDTESKTTQPSTAADASSRPAGDITVTPAAPQPSGSMHKIVTQVTSVNAAPPRVSHIGPRLQHSIAAQILGDHGMTRRQPPPVNAPPKPSPHVTASATTRPAMPPTRVISPPAPRFLPPKRPPSEEMNVEILDVIRVTFGPGFNVVKLVTGFESLWITLGNVPVDTERGMLERLLAPYGRVVEIRFRDETTTGAKFTLVSVQMGSYTEAVAAIDALDDMEVFGARIRVRSSTGRTGIAQRLQDREVRISWNAPLKVGFAGYETKEAALKAVASADGKILRKYWVTATTYEGLPVVGTFNVRFMGLPADAKENDLKRFGTKGFEGAMFERPNFLAPNFGATAIEKTLQQFGPMESFELSPAPYKDGVVRAWARFESPDVARVVCELNGVKQRALNGEKVYARRMQSLRTLISRDVYAVVDYDMHRLQEKLWQFARGARLVVHDRKPGAEVEVKLVAEDTKTLSQMKAEFSQILRGEVVMERPGVHAWDGFFGHSVGAQFLSKVQVWHPGVLVRSDRDRKTIRVLGPAQKRAPAVSEILGRLQELRSRRVRTIPLAGRLIGLFVNTDLLALQRKHGTDTVWLSLSRRELCVRGDEELYEQVQELVHRVRDRHSAERSQDHCPVCFEEPTTPTTLYCGHTYCKACFSGYLLSAVDNRSFPLKCLGDGVTCAECIPMLIARNVLAPAAFQSVAQAAFQVYVDARPEEFHFCPTTDCPQVYRAGPRDTALACPSCLTRLCPHCHVEYHEGIACADRTHGDDELFAQWVGTHDVKKCPGCQALIERAEGCNHMTCARCKTHTCWECLETFEQGQGIYDHMRNVHGSIGL</sequence>